<feature type="compositionally biased region" description="Basic residues" evidence="1">
    <location>
        <begin position="208"/>
        <end position="221"/>
    </location>
</feature>
<gene>
    <name evidence="2" type="ORF">N7492_000383</name>
</gene>
<feature type="compositionally biased region" description="Polar residues" evidence="1">
    <location>
        <begin position="285"/>
        <end position="302"/>
    </location>
</feature>
<feature type="region of interest" description="Disordered" evidence="1">
    <location>
        <begin position="334"/>
        <end position="383"/>
    </location>
</feature>
<evidence type="ECO:0000313" key="2">
    <source>
        <dbReference type="EMBL" id="KAJ5182767.1"/>
    </source>
</evidence>
<organism evidence="2 3">
    <name type="scientific">Penicillium capsulatum</name>
    <dbReference type="NCBI Taxonomy" id="69766"/>
    <lineage>
        <taxon>Eukaryota</taxon>
        <taxon>Fungi</taxon>
        <taxon>Dikarya</taxon>
        <taxon>Ascomycota</taxon>
        <taxon>Pezizomycotina</taxon>
        <taxon>Eurotiomycetes</taxon>
        <taxon>Eurotiomycetidae</taxon>
        <taxon>Eurotiales</taxon>
        <taxon>Aspergillaceae</taxon>
        <taxon>Penicillium</taxon>
    </lineage>
</organism>
<reference evidence="2" key="2">
    <citation type="journal article" date="2023" name="IMA Fungus">
        <title>Comparative genomic study of the Penicillium genus elucidates a diverse pangenome and 15 lateral gene transfer events.</title>
        <authorList>
            <person name="Petersen C."/>
            <person name="Sorensen T."/>
            <person name="Nielsen M.R."/>
            <person name="Sondergaard T.E."/>
            <person name="Sorensen J.L."/>
            <person name="Fitzpatrick D.A."/>
            <person name="Frisvad J.C."/>
            <person name="Nielsen K.L."/>
        </authorList>
    </citation>
    <scope>NUCLEOTIDE SEQUENCE</scope>
    <source>
        <strain evidence="2">IBT 21917</strain>
    </source>
</reference>
<feature type="region of interest" description="Disordered" evidence="1">
    <location>
        <begin position="86"/>
        <end position="318"/>
    </location>
</feature>
<protein>
    <recommendedName>
        <fullName evidence="4">Nitrogen regulatory protein areA GATA-like domain-containing protein</fullName>
    </recommendedName>
</protein>
<feature type="compositionally biased region" description="Polar residues" evidence="1">
    <location>
        <begin position="100"/>
        <end position="109"/>
    </location>
</feature>
<sequence length="481" mass="52767">MGQTIPGLVMMAQSLPSQVTGQEVLDRPVVGKLWQAFHASRRASHNEVDHRLEYLFWRLWGSHELLHHIGLSALDDLVSTIATSTSSQARVSSSPPGASLTLTPSQPQKIPTLPRSIAPPTGHSHSKSHPTEGQKSIHPILKKPATAPSETQKSTRLLLERPDGGNITCNPSIPPTPRPASPSNYPKDVPAARPATRKPPPTAMRPVRGSRRRPVFNRRKSSQTSTIKSSASRSMESKGFKKSDRRSSVTDEEDSESSTQDNEVDSGHDEPEADQVPFPIEISPVTPSDPSDTITLTDQASVTDLPPSISRTTVTPTVVPISEKQESILSEIETVSQDPLPQGQAQQRAESPNTSSESEDRDLMTQATDVPGLPGAKRIPMPKKMTKQLLRILRKASHTNEKIPLPNGPCVSAERVWLPVYPRAYLEDWMLQDESSSSAPQPSNRPLVTPGFRRRFEVEVEGWRKEEEALKGVQGHPTSMD</sequence>
<feature type="compositionally biased region" description="Low complexity" evidence="1">
    <location>
        <begin position="222"/>
        <end position="234"/>
    </location>
</feature>
<feature type="compositionally biased region" description="Polar residues" evidence="1">
    <location>
        <begin position="334"/>
        <end position="356"/>
    </location>
</feature>
<evidence type="ECO:0000256" key="1">
    <source>
        <dbReference type="SAM" id="MobiDB-lite"/>
    </source>
</evidence>
<name>A0A9W9LZZ6_9EURO</name>
<dbReference type="EMBL" id="JAPQKO010000001">
    <property type="protein sequence ID" value="KAJ5182767.1"/>
    <property type="molecule type" value="Genomic_DNA"/>
</dbReference>
<proteinExistence type="predicted"/>
<feature type="compositionally biased region" description="Basic and acidic residues" evidence="1">
    <location>
        <begin position="235"/>
        <end position="249"/>
    </location>
</feature>
<reference evidence="2" key="1">
    <citation type="submission" date="2022-11" db="EMBL/GenBank/DDBJ databases">
        <authorList>
            <person name="Petersen C."/>
        </authorList>
    </citation>
    <scope>NUCLEOTIDE SEQUENCE</scope>
    <source>
        <strain evidence="2">IBT 21917</strain>
    </source>
</reference>
<keyword evidence="3" id="KW-1185">Reference proteome</keyword>
<accession>A0A9W9LZZ6</accession>
<dbReference type="Proteomes" id="UP001146351">
    <property type="component" value="Unassembled WGS sequence"/>
</dbReference>
<feature type="compositionally biased region" description="Low complexity" evidence="1">
    <location>
        <begin position="181"/>
        <end position="194"/>
    </location>
</feature>
<dbReference type="AlphaFoldDB" id="A0A9W9LZZ6"/>
<comment type="caution">
    <text evidence="2">The sequence shown here is derived from an EMBL/GenBank/DDBJ whole genome shotgun (WGS) entry which is preliminary data.</text>
</comment>
<evidence type="ECO:0008006" key="4">
    <source>
        <dbReference type="Google" id="ProtNLM"/>
    </source>
</evidence>
<dbReference type="OrthoDB" id="5424234at2759"/>
<evidence type="ECO:0000313" key="3">
    <source>
        <dbReference type="Proteomes" id="UP001146351"/>
    </source>
</evidence>